<feature type="transmembrane region" description="Helical" evidence="1">
    <location>
        <begin position="183"/>
        <end position="199"/>
    </location>
</feature>
<keyword evidence="3" id="KW-1185">Reference proteome</keyword>
<evidence type="ECO:0000256" key="1">
    <source>
        <dbReference type="SAM" id="Phobius"/>
    </source>
</evidence>
<evidence type="ECO:0000313" key="3">
    <source>
        <dbReference type="Proteomes" id="UP001321479"/>
    </source>
</evidence>
<dbReference type="GeneID" id="80558162"/>
<feature type="transmembrane region" description="Helical" evidence="1">
    <location>
        <begin position="45"/>
        <end position="69"/>
    </location>
</feature>
<reference evidence="2 3" key="1">
    <citation type="submission" date="2021-02" db="EMBL/GenBank/DDBJ databases">
        <title>Cotonvirus japonicus, which uses Golgi apparatus of host cells for its virion factory, phylogenetically links tailed tupanvirus and icosahedral mimivirus.</title>
        <authorList>
            <person name="Takahashi H."/>
            <person name="Fukaya S."/>
            <person name="Song C."/>
            <person name="Murata K."/>
            <person name="Takemura M."/>
        </authorList>
    </citation>
    <scope>NUCLEOTIDE SEQUENCE [LARGE SCALE GENOMIC DNA]</scope>
</reference>
<sequence length="259" mass="31011">MTSFSIIKDIQQGLIDSIRFDLVWNKIQTNDKLNNKFRKIIKHNILMFVLPIILLWVIDNLFDVNLSYIYDYSKIIIGTVSGLFHLLYFFDIVDIVCIYANKSNRLINKSNLISLTIIVFFFQMSVYLVMEIINFILNDKFPLVSTIVKFLILTIYHSFYCFNNLWHYKRVDFQSRINIHEKFWPYYFGYAVIVSILYLCSGYKIVTAFYNIYMTVCIIIPFIIKTKYPHQQQSYPSINLKIFCWIVSFIQYIIHYLVN</sequence>
<proteinExistence type="predicted"/>
<name>A0ABM7NS84_9VIRU</name>
<accession>A0ABM7NS84</accession>
<evidence type="ECO:0000313" key="2">
    <source>
        <dbReference type="EMBL" id="BCS82957.1"/>
    </source>
</evidence>
<feature type="transmembrane region" description="Helical" evidence="1">
    <location>
        <begin position="112"/>
        <end position="137"/>
    </location>
</feature>
<organism evidence="2 3">
    <name type="scientific">Cotonvirus japonicus</name>
    <dbReference type="NCBI Taxonomy" id="2811091"/>
    <lineage>
        <taxon>Viruses</taxon>
        <taxon>Varidnaviria</taxon>
        <taxon>Bamfordvirae</taxon>
        <taxon>Nucleocytoviricota</taxon>
        <taxon>Megaviricetes</taxon>
        <taxon>Imitervirales</taxon>
        <taxon>Mimiviridae</taxon>
        <taxon>Megamimivirinae</taxon>
        <taxon>Cotonvirus</taxon>
        <taxon>Cotonvirus japonicum</taxon>
    </lineage>
</organism>
<keyword evidence="1" id="KW-1133">Transmembrane helix</keyword>
<protein>
    <submittedName>
        <fullName evidence="2">Etoposide-induced protein 2.4</fullName>
    </submittedName>
</protein>
<dbReference type="EMBL" id="AP024483">
    <property type="protein sequence ID" value="BCS82957.1"/>
    <property type="molecule type" value="Genomic_DNA"/>
</dbReference>
<feature type="transmembrane region" description="Helical" evidence="1">
    <location>
        <begin position="238"/>
        <end position="258"/>
    </location>
</feature>
<feature type="transmembrane region" description="Helical" evidence="1">
    <location>
        <begin position="205"/>
        <end position="226"/>
    </location>
</feature>
<feature type="transmembrane region" description="Helical" evidence="1">
    <location>
        <begin position="75"/>
        <end position="100"/>
    </location>
</feature>
<keyword evidence="1" id="KW-0812">Transmembrane</keyword>
<dbReference type="Proteomes" id="UP001321479">
    <property type="component" value="Segment"/>
</dbReference>
<dbReference type="RefSeq" id="YP_010841565.1">
    <property type="nucleotide sequence ID" value="NC_079139.1"/>
</dbReference>
<feature type="transmembrane region" description="Helical" evidence="1">
    <location>
        <begin position="143"/>
        <end position="162"/>
    </location>
</feature>
<keyword evidence="1" id="KW-0472">Membrane</keyword>